<dbReference type="EC" id="4.3.2.2" evidence="4 9"/>
<dbReference type="AlphaFoldDB" id="A0AAN9KMY2"/>
<dbReference type="InterPro" id="IPR047136">
    <property type="entry name" value="PurB_bact"/>
</dbReference>
<dbReference type="Gene3D" id="1.10.40.30">
    <property type="entry name" value="Fumarase/aspartase (C-terminal domain)"/>
    <property type="match status" value="1"/>
</dbReference>
<evidence type="ECO:0000256" key="9">
    <source>
        <dbReference type="RuleBase" id="RU361172"/>
    </source>
</evidence>
<dbReference type="GO" id="GO:0004018">
    <property type="term" value="F:N6-(1,2-dicarboxyethyl)AMP AMP-lyase (fumarate-forming) activity"/>
    <property type="evidence" value="ECO:0007669"/>
    <property type="project" value="InterPro"/>
</dbReference>
<accession>A0AAN9KMY2</accession>
<evidence type="ECO:0000259" key="10">
    <source>
        <dbReference type="Pfam" id="PF00206"/>
    </source>
</evidence>
<dbReference type="Pfam" id="PF00206">
    <property type="entry name" value="Lyase_1"/>
    <property type="match status" value="1"/>
</dbReference>
<dbReference type="PANTHER" id="PTHR43411:SF1">
    <property type="entry name" value="ADENYLOSUCCINATE LYASE"/>
    <property type="match status" value="1"/>
</dbReference>
<dbReference type="PRINTS" id="PR00149">
    <property type="entry name" value="FUMRATELYASE"/>
</dbReference>
<keyword evidence="6 9" id="KW-0658">Purine biosynthesis</keyword>
<dbReference type="PANTHER" id="PTHR43411">
    <property type="entry name" value="ADENYLOSUCCINATE LYASE"/>
    <property type="match status" value="1"/>
</dbReference>
<dbReference type="Gene3D" id="1.10.275.10">
    <property type="entry name" value="Fumarase/aspartase (N-terminal domain)"/>
    <property type="match status" value="1"/>
</dbReference>
<dbReference type="EMBL" id="JAYMYQ010000007">
    <property type="protein sequence ID" value="KAK7320625.1"/>
    <property type="molecule type" value="Genomic_DNA"/>
</dbReference>
<dbReference type="FunFam" id="1.10.275.10:FF:000003">
    <property type="entry name" value="Adenylosuccinate lyase"/>
    <property type="match status" value="1"/>
</dbReference>
<dbReference type="InterPro" id="IPR000362">
    <property type="entry name" value="Fumarate_lyase_fam"/>
</dbReference>
<dbReference type="InterPro" id="IPR020557">
    <property type="entry name" value="Fumarate_lyase_CS"/>
</dbReference>
<feature type="domain" description="Adenylosuccinate lyase PurB C-terminal" evidence="11">
    <location>
        <begin position="392"/>
        <end position="514"/>
    </location>
</feature>
<dbReference type="InterPro" id="IPR024083">
    <property type="entry name" value="Fumarase/histidase_N"/>
</dbReference>
<dbReference type="FunFam" id="1.20.200.10:FF:000004">
    <property type="entry name" value="Adenylosuccinate lyase"/>
    <property type="match status" value="1"/>
</dbReference>
<dbReference type="InterPro" id="IPR022761">
    <property type="entry name" value="Fumarate_lyase_N"/>
</dbReference>
<dbReference type="InterPro" id="IPR004769">
    <property type="entry name" value="Pur_lyase"/>
</dbReference>
<comment type="pathway">
    <text evidence="1 9">Purine metabolism; IMP biosynthesis via de novo pathway; 5-amino-1-(5-phospho-D-ribosyl)imidazole-4-carboxamide from 5-amino-1-(5-phospho-D-ribosyl)imidazole-4-carboxylate: step 2/2.</text>
</comment>
<dbReference type="Pfam" id="PF08328">
    <property type="entry name" value="ASL_C"/>
    <property type="match status" value="1"/>
</dbReference>
<evidence type="ECO:0000256" key="5">
    <source>
        <dbReference type="ARBA" id="ARBA00017058"/>
    </source>
</evidence>
<dbReference type="InterPro" id="IPR008948">
    <property type="entry name" value="L-Aspartase-like"/>
</dbReference>
<protein>
    <recommendedName>
        <fullName evidence="5 9">Adenylosuccinate lyase</fullName>
        <shortName evidence="9">ASL</shortName>
        <ecNumber evidence="4 9">4.3.2.2</ecNumber>
    </recommendedName>
    <alternativeName>
        <fullName evidence="8 9">Adenylosuccinase</fullName>
    </alternativeName>
</protein>
<comment type="pathway">
    <text evidence="2 9">Purine metabolism; AMP biosynthesis via de novo pathway; AMP from IMP: step 2/2.</text>
</comment>
<evidence type="ECO:0000256" key="2">
    <source>
        <dbReference type="ARBA" id="ARBA00004734"/>
    </source>
</evidence>
<name>A0AAN9KMY2_CANGL</name>
<dbReference type="CDD" id="cd01598">
    <property type="entry name" value="PurB"/>
    <property type="match status" value="1"/>
</dbReference>
<comment type="similarity">
    <text evidence="3 9">Belongs to the lyase 1 family. Adenylosuccinate lyase subfamily.</text>
</comment>
<dbReference type="Gene3D" id="1.20.200.10">
    <property type="entry name" value="Fumarase/aspartase (Central domain)"/>
    <property type="match status" value="1"/>
</dbReference>
<evidence type="ECO:0000313" key="13">
    <source>
        <dbReference type="Proteomes" id="UP001367508"/>
    </source>
</evidence>
<gene>
    <name evidence="12" type="ORF">VNO77_30271</name>
</gene>
<dbReference type="InterPro" id="IPR013539">
    <property type="entry name" value="PurB_C"/>
</dbReference>
<keyword evidence="7 9" id="KW-0456">Lyase</keyword>
<organism evidence="12 13">
    <name type="scientific">Canavalia gladiata</name>
    <name type="common">Sword bean</name>
    <name type="synonym">Dolichos gladiatus</name>
    <dbReference type="NCBI Taxonomy" id="3824"/>
    <lineage>
        <taxon>Eukaryota</taxon>
        <taxon>Viridiplantae</taxon>
        <taxon>Streptophyta</taxon>
        <taxon>Embryophyta</taxon>
        <taxon>Tracheophyta</taxon>
        <taxon>Spermatophyta</taxon>
        <taxon>Magnoliopsida</taxon>
        <taxon>eudicotyledons</taxon>
        <taxon>Gunneridae</taxon>
        <taxon>Pentapetalae</taxon>
        <taxon>rosids</taxon>
        <taxon>fabids</taxon>
        <taxon>Fabales</taxon>
        <taxon>Fabaceae</taxon>
        <taxon>Papilionoideae</taxon>
        <taxon>50 kb inversion clade</taxon>
        <taxon>NPAAA clade</taxon>
        <taxon>indigoferoid/millettioid clade</taxon>
        <taxon>Phaseoleae</taxon>
        <taxon>Canavalia</taxon>
    </lineage>
</organism>
<evidence type="ECO:0000313" key="12">
    <source>
        <dbReference type="EMBL" id="KAK7320625.1"/>
    </source>
</evidence>
<dbReference type="PROSITE" id="PS00163">
    <property type="entry name" value="FUMARATE_LYASES"/>
    <property type="match status" value="1"/>
</dbReference>
<comment type="caution">
    <text evidence="12">The sequence shown here is derived from an EMBL/GenBank/DDBJ whole genome shotgun (WGS) entry which is preliminary data.</text>
</comment>
<comment type="catalytic activity">
    <reaction evidence="9">
        <text>N(6)-(1,2-dicarboxyethyl)-AMP = fumarate + AMP</text>
        <dbReference type="Rhea" id="RHEA:16853"/>
        <dbReference type="ChEBI" id="CHEBI:29806"/>
        <dbReference type="ChEBI" id="CHEBI:57567"/>
        <dbReference type="ChEBI" id="CHEBI:456215"/>
        <dbReference type="EC" id="4.3.2.2"/>
    </reaction>
</comment>
<comment type="catalytic activity">
    <reaction evidence="9">
        <text>(2S)-2-[5-amino-1-(5-phospho-beta-D-ribosyl)imidazole-4-carboxamido]succinate = 5-amino-1-(5-phospho-beta-D-ribosyl)imidazole-4-carboxamide + fumarate</text>
        <dbReference type="Rhea" id="RHEA:23920"/>
        <dbReference type="ChEBI" id="CHEBI:29806"/>
        <dbReference type="ChEBI" id="CHEBI:58443"/>
        <dbReference type="ChEBI" id="CHEBI:58475"/>
        <dbReference type="EC" id="4.3.2.2"/>
    </reaction>
</comment>
<evidence type="ECO:0000256" key="1">
    <source>
        <dbReference type="ARBA" id="ARBA00004706"/>
    </source>
</evidence>
<feature type="domain" description="Fumarate lyase N-terminal" evidence="10">
    <location>
        <begin position="76"/>
        <end position="376"/>
    </location>
</feature>
<evidence type="ECO:0000256" key="4">
    <source>
        <dbReference type="ARBA" id="ARBA00012339"/>
    </source>
</evidence>
<evidence type="ECO:0000259" key="11">
    <source>
        <dbReference type="Pfam" id="PF08328"/>
    </source>
</evidence>
<dbReference type="GO" id="GO:0006188">
    <property type="term" value="P:IMP biosynthetic process"/>
    <property type="evidence" value="ECO:0007669"/>
    <property type="project" value="InterPro"/>
</dbReference>
<reference evidence="12 13" key="1">
    <citation type="submission" date="2024-01" db="EMBL/GenBank/DDBJ databases">
        <title>The genomes of 5 underutilized Papilionoideae crops provide insights into root nodulation and disease resistanc.</title>
        <authorList>
            <person name="Jiang F."/>
        </authorList>
    </citation>
    <scope>NUCLEOTIDE SEQUENCE [LARGE SCALE GENOMIC DNA]</scope>
    <source>
        <strain evidence="12">LVBAO_FW01</strain>
        <tissue evidence="12">Leaves</tissue>
    </source>
</reference>
<evidence type="ECO:0000256" key="6">
    <source>
        <dbReference type="ARBA" id="ARBA00022755"/>
    </source>
</evidence>
<evidence type="ECO:0000256" key="8">
    <source>
        <dbReference type="ARBA" id="ARBA00030717"/>
    </source>
</evidence>
<dbReference type="NCBIfam" id="NF006764">
    <property type="entry name" value="PRK09285.1"/>
    <property type="match status" value="1"/>
</dbReference>
<dbReference type="NCBIfam" id="TIGR00928">
    <property type="entry name" value="purB"/>
    <property type="match status" value="1"/>
</dbReference>
<proteinExistence type="inferred from homology"/>
<evidence type="ECO:0000256" key="7">
    <source>
        <dbReference type="ARBA" id="ARBA00023239"/>
    </source>
</evidence>
<evidence type="ECO:0000256" key="3">
    <source>
        <dbReference type="ARBA" id="ARBA00008273"/>
    </source>
</evidence>
<sequence length="530" mass="59324">MALSNATQFGSLNPFLKNLQRSIHPLPFSYASFPSSTSRCKALLTTHSPTATNMFPPHSSDFELSALMALSPLDGRYWGKVKELAPFLSEYGLIYFRVFVEIKWLLQLSQIPQIVEVPSFDEDAISFLQGLIVEFSVDDALEIKNIERVTNHDVKAVEYFLKQKCQSNAQVAKVLEFFHFACTSEDINNLAHALMLKETMDSVMFPVMDKIIKALCDMAKDNAHIPMLSRTHGQPASPTTLGKEMAIFAVRLSRERKELSQIEMLGKFAGAVGNYNAHVVAYPDVNWPCIAEQFVQSLGLSFNPYVAQIESHDYMAKLFHTLIQFNNILIDFDRDIWGYISLGYFKQITKTGEIGSSTMPHKVNPIDFENSEGNLGVANGGLSHLGMKLPISRWQRDLTDSTVLRNMGVGIGHSLVAYKNTLQGIGKLQEAYAELLSKLTKLACTDLNHCWEVLAEPIQMVMRRYGVPEPYEKLKALTRGKAVTKESIRDFIEGLDIPEEGKVNLLKLTPDTYVGAAVELARTVENAVKM</sequence>
<dbReference type="Proteomes" id="UP001367508">
    <property type="component" value="Unassembled WGS sequence"/>
</dbReference>
<dbReference type="SUPFAM" id="SSF48557">
    <property type="entry name" value="L-aspartase-like"/>
    <property type="match status" value="1"/>
</dbReference>
<keyword evidence="13" id="KW-1185">Reference proteome</keyword>